<dbReference type="GeneID" id="36565599"/>
<feature type="region of interest" description="Disordered" evidence="1">
    <location>
        <begin position="320"/>
        <end position="680"/>
    </location>
</feature>
<dbReference type="GO" id="GO:0034398">
    <property type="term" value="P:telomere tethering at nuclear periphery"/>
    <property type="evidence" value="ECO:0007669"/>
    <property type="project" value="TreeGrafter"/>
</dbReference>
<feature type="compositionally biased region" description="Polar residues" evidence="1">
    <location>
        <begin position="64"/>
        <end position="76"/>
    </location>
</feature>
<feature type="compositionally biased region" description="Basic and acidic residues" evidence="1">
    <location>
        <begin position="887"/>
        <end position="899"/>
    </location>
</feature>
<dbReference type="RefSeq" id="XP_024714091.1">
    <property type="nucleotide sequence ID" value="XM_024857592.1"/>
</dbReference>
<feature type="compositionally biased region" description="Basic and acidic residues" evidence="1">
    <location>
        <begin position="512"/>
        <end position="533"/>
    </location>
</feature>
<protein>
    <submittedName>
        <fullName evidence="2">Uncharacterized protein</fullName>
    </submittedName>
</protein>
<organism evidence="2 3">
    <name type="scientific">Candidozyma pseudohaemuli</name>
    <dbReference type="NCBI Taxonomy" id="418784"/>
    <lineage>
        <taxon>Eukaryota</taxon>
        <taxon>Fungi</taxon>
        <taxon>Dikarya</taxon>
        <taxon>Ascomycota</taxon>
        <taxon>Saccharomycotina</taxon>
        <taxon>Pichiomycetes</taxon>
        <taxon>Metschnikowiaceae</taxon>
        <taxon>Candidozyma</taxon>
    </lineage>
</organism>
<feature type="compositionally biased region" description="Polar residues" evidence="1">
    <location>
        <begin position="954"/>
        <end position="964"/>
    </location>
</feature>
<dbReference type="AlphaFoldDB" id="A0A2P7YSG1"/>
<dbReference type="GO" id="GO:0016973">
    <property type="term" value="P:poly(A)+ mRNA export from nucleus"/>
    <property type="evidence" value="ECO:0007669"/>
    <property type="project" value="TreeGrafter"/>
</dbReference>
<dbReference type="VEuPathDB" id="FungiDB:C7M61_002210"/>
<dbReference type="InterPro" id="IPR034432">
    <property type="entry name" value="Nup60"/>
</dbReference>
<dbReference type="PANTHER" id="PTHR28284">
    <property type="entry name" value="NUCLEOPORIN NUP60"/>
    <property type="match status" value="1"/>
</dbReference>
<feature type="compositionally biased region" description="Basic and acidic residues" evidence="1">
    <location>
        <begin position="984"/>
        <end position="999"/>
    </location>
</feature>
<sequence length="999" mass="107612">MDNRRVLKAYQDRGREKVLPYPSKAGLLLKMKRYISGSSLWQETLRNPSASSSRVSSRTASRKPSVSQPNAHSSRLLSESFAAASTTNQSMDQNPDQTANDVLSSFFKEKGDRPLSQIEYEGVMSLLEKSRANTTLPLNDEQHTLLKSPTREPSFSQHNNTTFSNQRVLKNTSIYEGANATFAAPDYRPLYQNFGDNSRVAPVKRVYQFSGLPSPYKTRIRAPGQRKARRIATEADITPSAGAIPEAETPKRISSTASSLLSVLDNQKKEGNDVAVSTNDKPLHNPYAKNRRRTAKTSTTKPYSTADDISKTVAFNKAKDLAESPEKANDSLFSPEKTEKAPEITEPASNGKSSNPLFTFKPSETKPAEKKPAFSFNLKDSETKDDETPKEKAKPDANGFLFDSQKPAFSFTNKADSTSGSDSKGQTSLFGASSAFKPRETESKGLTFAFPETTPEPNGESKAETQKPLESQTPSFATQKKEDGLFGKSSTEEKPGSSLFKEVKPAFSFGAKPDEAKKDGSLFSTEKKVDEGNGPKGFGFGAIAPSSKTEKSAPKPVFNFGAKEVEEEAKEKDAAEDVESSKVEKPAFSFGGSSNSIAAFGTNNTKTGESSSLFGKKDDKSDMPVFSFLSKNDSKEEDKDKAPSKPAFSFGSKTADNDLAKPSTTFGNSEASSSKPLFSSGSSDAKLLFGSLSKPPAFNFGSSEKKDAPAFSFGSKEDKKDEANEDKEEKKEKPSFSFGGAGSEKKAAPAFNFGGDKKEAPAFSFGSTEKKEPAQESDKLTEKPAFSFGSSESKDKPAFNFGSSSKLDEKPAFSFGGSKKADDKPAFSFGSSETKDKPAFSFGSSGKTDEKPAFSFGSSGKTDDKPAFNFGSKANDKPAFSFGSSAKTDDKASSEKNDKPAFSFGSTSESKDKPAFNFGSSTESKPAFNFGSSASSDKPSFNFGSSTDKPAFSFGSSNVSKNGGESSGIPEFKFPEVESGNVTEEDRSQAEEYSELFKF</sequence>
<feature type="compositionally biased region" description="Polar residues" evidence="1">
    <location>
        <begin position="662"/>
        <end position="671"/>
    </location>
</feature>
<dbReference type="GO" id="GO:0017056">
    <property type="term" value="F:structural constituent of nuclear pore"/>
    <property type="evidence" value="ECO:0007669"/>
    <property type="project" value="InterPro"/>
</dbReference>
<feature type="compositionally biased region" description="Basic and acidic residues" evidence="1">
    <location>
        <begin position="569"/>
        <end position="585"/>
    </location>
</feature>
<evidence type="ECO:0000256" key="1">
    <source>
        <dbReference type="SAM" id="MobiDB-lite"/>
    </source>
</evidence>
<feature type="compositionally biased region" description="Low complexity" evidence="1">
    <location>
        <begin position="49"/>
        <end position="59"/>
    </location>
</feature>
<feature type="compositionally biased region" description="Basic and acidic residues" evidence="1">
    <location>
        <begin position="379"/>
        <end position="395"/>
    </location>
</feature>
<dbReference type="Proteomes" id="UP000241107">
    <property type="component" value="Unassembled WGS sequence"/>
</dbReference>
<name>A0A2P7YSG1_9ASCO</name>
<feature type="compositionally biased region" description="Polar residues" evidence="1">
    <location>
        <begin position="410"/>
        <end position="431"/>
    </location>
</feature>
<evidence type="ECO:0000313" key="2">
    <source>
        <dbReference type="EMBL" id="PSK38905.1"/>
    </source>
</evidence>
<dbReference type="PANTHER" id="PTHR28284:SF1">
    <property type="entry name" value="NUCLEOPORIN NUP60"/>
    <property type="match status" value="1"/>
</dbReference>
<feature type="region of interest" description="Disordered" evidence="1">
    <location>
        <begin position="697"/>
        <end position="920"/>
    </location>
</feature>
<keyword evidence="3" id="KW-1185">Reference proteome</keyword>
<feature type="region of interest" description="Disordered" evidence="1">
    <location>
        <begin position="269"/>
        <end position="305"/>
    </location>
</feature>
<gene>
    <name evidence="2" type="ORF">C7M61_002210</name>
</gene>
<dbReference type="GO" id="GO:0044615">
    <property type="term" value="C:nuclear pore nuclear basket"/>
    <property type="evidence" value="ECO:0007669"/>
    <property type="project" value="InterPro"/>
</dbReference>
<evidence type="ECO:0000313" key="3">
    <source>
        <dbReference type="Proteomes" id="UP000241107"/>
    </source>
</evidence>
<comment type="caution">
    <text evidence="2">The sequence shown here is derived from an EMBL/GenBank/DDBJ whole genome shotgun (WGS) entry which is preliminary data.</text>
</comment>
<accession>A0A2P7YSG1</accession>
<dbReference type="EMBL" id="PYFQ01000004">
    <property type="protein sequence ID" value="PSK38905.1"/>
    <property type="molecule type" value="Genomic_DNA"/>
</dbReference>
<feature type="compositionally biased region" description="Polar residues" evidence="1">
    <location>
        <begin position="468"/>
        <end position="478"/>
    </location>
</feature>
<feature type="region of interest" description="Disordered" evidence="1">
    <location>
        <begin position="954"/>
        <end position="999"/>
    </location>
</feature>
<proteinExistence type="predicted"/>
<feature type="compositionally biased region" description="Basic and acidic residues" evidence="1">
    <location>
        <begin position="479"/>
        <end position="495"/>
    </location>
</feature>
<feature type="compositionally biased region" description="Polar residues" evidence="1">
    <location>
        <begin position="347"/>
        <end position="357"/>
    </location>
</feature>
<dbReference type="STRING" id="418784.A0A2P7YSG1"/>
<feature type="compositionally biased region" description="Basic and acidic residues" evidence="1">
    <location>
        <begin position="632"/>
        <end position="643"/>
    </location>
</feature>
<feature type="compositionally biased region" description="Polar residues" evidence="1">
    <location>
        <begin position="591"/>
        <end position="613"/>
    </location>
</feature>
<dbReference type="OrthoDB" id="5370852at2759"/>
<dbReference type="GO" id="GO:0006607">
    <property type="term" value="P:NLS-bearing protein import into nucleus"/>
    <property type="evidence" value="ECO:0007669"/>
    <property type="project" value="TreeGrafter"/>
</dbReference>
<feature type="compositionally biased region" description="Basic and acidic residues" evidence="1">
    <location>
        <begin position="715"/>
        <end position="734"/>
    </location>
</feature>
<reference evidence="2 3" key="1">
    <citation type="submission" date="2018-03" db="EMBL/GenBank/DDBJ databases">
        <title>Candida pseudohaemulonii genome assembly and annotation.</title>
        <authorList>
            <person name="Munoz J.F."/>
            <person name="Gade L.G."/>
            <person name="Chow N.A."/>
            <person name="Litvintseva A.P."/>
            <person name="Loparev V.N."/>
            <person name="Cuomo C.A."/>
        </authorList>
    </citation>
    <scope>NUCLEOTIDE SEQUENCE [LARGE SCALE GENOMIC DNA]</scope>
    <source>
        <strain evidence="2 3">B12108</strain>
    </source>
</reference>
<dbReference type="GO" id="GO:0008298">
    <property type="term" value="P:intracellular mRNA localization"/>
    <property type="evidence" value="ECO:0007669"/>
    <property type="project" value="TreeGrafter"/>
</dbReference>
<feature type="compositionally biased region" description="Basic and acidic residues" evidence="1">
    <location>
        <begin position="363"/>
        <end position="372"/>
    </location>
</feature>
<feature type="compositionally biased region" description="Basic and acidic residues" evidence="1">
    <location>
        <begin position="320"/>
        <end position="329"/>
    </location>
</feature>
<feature type="compositionally biased region" description="Basic and acidic residues" evidence="1">
    <location>
        <begin position="768"/>
        <end position="782"/>
    </location>
</feature>
<feature type="region of interest" description="Disordered" evidence="1">
    <location>
        <begin position="45"/>
        <end position="76"/>
    </location>
</feature>
<dbReference type="GO" id="GO:0031990">
    <property type="term" value="P:mRNA export from nucleus in response to heat stress"/>
    <property type="evidence" value="ECO:0007669"/>
    <property type="project" value="TreeGrafter"/>
</dbReference>